<dbReference type="Proteomes" id="UP000196573">
    <property type="component" value="Unassembled WGS sequence"/>
</dbReference>
<feature type="signal peptide" evidence="8">
    <location>
        <begin position="1"/>
        <end position="21"/>
    </location>
</feature>
<sequence length="231" mass="25798">MNKLRHLFFLMLSLFAFIAAAADFKEGVEYKALKQPIPVISSSADKVEVDTVFWYGCPHCFDLAKLQEKWKKGKGEDVELDDVPVIFGKPWQAHAQLFYALEDMKLLDKAHFSVFEAVQEQGRRLDNEKDMTEFLNSRFGVKKEDFERAYGSFGVRNQTQKASAITRGAQLMGVPAIIVDGKYVVDPGMAGGLENMLKVADFLIDKARAEKSGKDKKAPAAPAEAKEKPTS</sequence>
<accession>A0A1X7AJA1</accession>
<keyword evidence="4" id="KW-0676">Redox-active center</keyword>
<evidence type="ECO:0000313" key="10">
    <source>
        <dbReference type="EMBL" id="SMA46220.1"/>
    </source>
</evidence>
<dbReference type="AlphaFoldDB" id="A0A1X7AJA1"/>
<comment type="similarity">
    <text evidence="1">Belongs to the thioredoxin family. DsbA subfamily.</text>
</comment>
<dbReference type="PANTHER" id="PTHR35891">
    <property type="entry name" value="THIOL:DISULFIDE INTERCHANGE PROTEIN DSBA"/>
    <property type="match status" value="1"/>
</dbReference>
<dbReference type="EMBL" id="FWPT01000004">
    <property type="protein sequence ID" value="SMA46220.1"/>
    <property type="molecule type" value="Genomic_DNA"/>
</dbReference>
<keyword evidence="3 5" id="KW-1015">Disulfide bond</keyword>
<evidence type="ECO:0000256" key="5">
    <source>
        <dbReference type="PIRNR" id="PIRNR001488"/>
    </source>
</evidence>
<dbReference type="OrthoDB" id="9784896at2"/>
<dbReference type="PANTHER" id="PTHR35891:SF2">
    <property type="entry name" value="THIOL:DISULFIDE INTERCHANGE PROTEIN DSBA"/>
    <property type="match status" value="1"/>
</dbReference>
<feature type="chain" id="PRO_5010880794" description="Thiol:disulfide interchange protein" evidence="8">
    <location>
        <begin position="22"/>
        <end position="231"/>
    </location>
</feature>
<dbReference type="InterPro" id="IPR023205">
    <property type="entry name" value="DsbA/DsbL"/>
</dbReference>
<keyword evidence="11" id="KW-1185">Reference proteome</keyword>
<dbReference type="RefSeq" id="WP_087109568.1">
    <property type="nucleotide sequence ID" value="NZ_CBCSCN010000002.1"/>
</dbReference>
<dbReference type="GO" id="GO:0042597">
    <property type="term" value="C:periplasmic space"/>
    <property type="evidence" value="ECO:0007669"/>
    <property type="project" value="UniProtKB-SubCell"/>
</dbReference>
<evidence type="ECO:0000256" key="4">
    <source>
        <dbReference type="ARBA" id="ARBA00023284"/>
    </source>
</evidence>
<keyword evidence="2 8" id="KW-0732">Signal</keyword>
<dbReference type="SUPFAM" id="SSF52833">
    <property type="entry name" value="Thioredoxin-like"/>
    <property type="match status" value="1"/>
</dbReference>
<keyword evidence="5" id="KW-0574">Periplasm</keyword>
<comment type="subcellular location">
    <subcellularLocation>
        <location evidence="5">Periplasm</location>
    </subcellularLocation>
</comment>
<evidence type="ECO:0000256" key="2">
    <source>
        <dbReference type="ARBA" id="ARBA00022729"/>
    </source>
</evidence>
<dbReference type="Pfam" id="PF01323">
    <property type="entry name" value="DSBA"/>
    <property type="match status" value="1"/>
</dbReference>
<evidence type="ECO:0000259" key="9">
    <source>
        <dbReference type="Pfam" id="PF01323"/>
    </source>
</evidence>
<dbReference type="Gene3D" id="3.40.30.10">
    <property type="entry name" value="Glutaredoxin"/>
    <property type="match status" value="1"/>
</dbReference>
<proteinExistence type="inferred from homology"/>
<feature type="region of interest" description="Disordered" evidence="7">
    <location>
        <begin position="210"/>
        <end position="231"/>
    </location>
</feature>
<organism evidence="10 11">
    <name type="scientific">Parendozoicomonas haliclonae</name>
    <dbReference type="NCBI Taxonomy" id="1960125"/>
    <lineage>
        <taxon>Bacteria</taxon>
        <taxon>Pseudomonadati</taxon>
        <taxon>Pseudomonadota</taxon>
        <taxon>Gammaproteobacteria</taxon>
        <taxon>Oceanospirillales</taxon>
        <taxon>Endozoicomonadaceae</taxon>
        <taxon>Parendozoicomonas</taxon>
    </lineage>
</organism>
<dbReference type="InterPro" id="IPR050824">
    <property type="entry name" value="Thiol_disulfide_DsbA"/>
</dbReference>
<dbReference type="InterPro" id="IPR001853">
    <property type="entry name" value="DSBA-like_thioredoxin_dom"/>
</dbReference>
<dbReference type="PIRSF" id="PIRSF001488">
    <property type="entry name" value="Tdi_protein"/>
    <property type="match status" value="1"/>
</dbReference>
<feature type="disulfide bond" description="Redox-active" evidence="6">
    <location>
        <begin position="57"/>
        <end position="60"/>
    </location>
</feature>
<reference evidence="10 11" key="1">
    <citation type="submission" date="2017-03" db="EMBL/GenBank/DDBJ databases">
        <authorList>
            <person name="Afonso C.L."/>
            <person name="Miller P.J."/>
            <person name="Scott M.A."/>
            <person name="Spackman E."/>
            <person name="Goraichik I."/>
            <person name="Dimitrov K.M."/>
            <person name="Suarez D.L."/>
            <person name="Swayne D.E."/>
        </authorList>
    </citation>
    <scope>NUCLEOTIDE SEQUENCE [LARGE SCALE GENOMIC DNA]</scope>
    <source>
        <strain evidence="10">SB41UT1</strain>
    </source>
</reference>
<gene>
    <name evidence="10" type="primary">dsbA_1</name>
    <name evidence="10" type="ORF">EHSB41UT_02103</name>
</gene>
<evidence type="ECO:0000256" key="3">
    <source>
        <dbReference type="ARBA" id="ARBA00023157"/>
    </source>
</evidence>
<dbReference type="InterPro" id="IPR036249">
    <property type="entry name" value="Thioredoxin-like_sf"/>
</dbReference>
<evidence type="ECO:0000256" key="6">
    <source>
        <dbReference type="PIRSR" id="PIRSR001488-1"/>
    </source>
</evidence>
<protein>
    <recommendedName>
        <fullName evidence="5">Thiol:disulfide interchange protein</fullName>
    </recommendedName>
</protein>
<evidence type="ECO:0000256" key="8">
    <source>
        <dbReference type="SAM" id="SignalP"/>
    </source>
</evidence>
<evidence type="ECO:0000256" key="7">
    <source>
        <dbReference type="SAM" id="MobiDB-lite"/>
    </source>
</evidence>
<evidence type="ECO:0000256" key="1">
    <source>
        <dbReference type="ARBA" id="ARBA00005791"/>
    </source>
</evidence>
<evidence type="ECO:0000313" key="11">
    <source>
        <dbReference type="Proteomes" id="UP000196573"/>
    </source>
</evidence>
<name>A0A1X7AJA1_9GAMM</name>
<dbReference type="GO" id="GO:0016491">
    <property type="term" value="F:oxidoreductase activity"/>
    <property type="evidence" value="ECO:0007669"/>
    <property type="project" value="InterPro"/>
</dbReference>
<dbReference type="CDD" id="cd03019">
    <property type="entry name" value="DsbA_DsbA"/>
    <property type="match status" value="1"/>
</dbReference>
<feature type="domain" description="DSBA-like thioredoxin" evidence="9">
    <location>
        <begin position="91"/>
        <end position="190"/>
    </location>
</feature>